<dbReference type="AlphaFoldDB" id="A0A6B1DAA4"/>
<keyword evidence="1" id="KW-0175">Coiled coil</keyword>
<comment type="caution">
    <text evidence="2">The sequence shown here is derived from an EMBL/GenBank/DDBJ whole genome shotgun (WGS) entry which is preliminary data.</text>
</comment>
<name>A0A6B1DAA4_9CHLR</name>
<organism evidence="2">
    <name type="scientific">Caldilineaceae bacterium SB0661_bin_32</name>
    <dbReference type="NCBI Taxonomy" id="2605255"/>
    <lineage>
        <taxon>Bacteria</taxon>
        <taxon>Bacillati</taxon>
        <taxon>Chloroflexota</taxon>
        <taxon>Caldilineae</taxon>
        <taxon>Caldilineales</taxon>
        <taxon>Caldilineaceae</taxon>
    </lineage>
</organism>
<evidence type="ECO:0000313" key="2">
    <source>
        <dbReference type="EMBL" id="MYC96353.1"/>
    </source>
</evidence>
<gene>
    <name evidence="2" type="ORF">F4X14_15425</name>
</gene>
<feature type="coiled-coil region" evidence="1">
    <location>
        <begin position="41"/>
        <end position="68"/>
    </location>
</feature>
<sequence>MISLEQAFSDTERAAESALKAARGLTTQARALERAAKTGNITAIKREQKRLTEALNVLQQEVQNAASSWPFSDEEVEKYLDKRYKDELRDAAADIGLKVYERDGNLFSYPSVLRVLPRENAIRVDRKKNSAIRPSHLAELLLKNQTKTSGFSSDRFLESLYTVYSGILSREDSGRLMKSTGIVVPLIKIYGLITALPGANREYDRSDFARDIYMLDANGPRRTRRGATVSFPSSTGTRRKSSDLFTFVGPEGQSVEYYGLRFSEDV</sequence>
<proteinExistence type="predicted"/>
<evidence type="ECO:0000256" key="1">
    <source>
        <dbReference type="SAM" id="Coils"/>
    </source>
</evidence>
<reference evidence="2" key="1">
    <citation type="submission" date="2019-09" db="EMBL/GenBank/DDBJ databases">
        <title>Characterisation of the sponge microbiome using genome-centric metagenomics.</title>
        <authorList>
            <person name="Engelberts J.P."/>
            <person name="Robbins S.J."/>
            <person name="De Goeij J.M."/>
            <person name="Aranda M."/>
            <person name="Bell S.C."/>
            <person name="Webster N.S."/>
        </authorList>
    </citation>
    <scope>NUCLEOTIDE SEQUENCE</scope>
    <source>
        <strain evidence="2">SB0661_bin_32</strain>
    </source>
</reference>
<protein>
    <submittedName>
        <fullName evidence="2">Uncharacterized protein</fullName>
    </submittedName>
</protein>
<accession>A0A6B1DAA4</accession>
<dbReference type="EMBL" id="VXMH01000077">
    <property type="protein sequence ID" value="MYC96353.1"/>
    <property type="molecule type" value="Genomic_DNA"/>
</dbReference>